<keyword evidence="2" id="KW-1185">Reference proteome</keyword>
<evidence type="ECO:0000313" key="2">
    <source>
        <dbReference type="Proteomes" id="UP001501057"/>
    </source>
</evidence>
<dbReference type="Proteomes" id="UP001501057">
    <property type="component" value="Unassembled WGS sequence"/>
</dbReference>
<organism evidence="1 2">
    <name type="scientific">Aeromicrobium alkaliterrae</name>
    <dbReference type="NCBI Taxonomy" id="302168"/>
    <lineage>
        <taxon>Bacteria</taxon>
        <taxon>Bacillati</taxon>
        <taxon>Actinomycetota</taxon>
        <taxon>Actinomycetes</taxon>
        <taxon>Propionibacteriales</taxon>
        <taxon>Nocardioidaceae</taxon>
        <taxon>Aeromicrobium</taxon>
    </lineage>
</organism>
<comment type="caution">
    <text evidence="1">The sequence shown here is derived from an EMBL/GenBank/DDBJ whole genome shotgun (WGS) entry which is preliminary data.</text>
</comment>
<protein>
    <submittedName>
        <fullName evidence="1">Uncharacterized protein</fullName>
    </submittedName>
</protein>
<accession>A0ABN2JEX1</accession>
<name>A0ABN2JEX1_9ACTN</name>
<gene>
    <name evidence="1" type="ORF">GCM10009710_00790</name>
</gene>
<proteinExistence type="predicted"/>
<sequence length="326" mass="34102">MPLIHRRATRLDQDPSRRARNANRIATRSIVTLTTLALVASGSISAASADPADTPSFEEQLAQVPEVADAVTADATPVTEISADGTVTLGDPEATEISIDLPTTDAAESSDVDGRHVIENTDGSALAVNPTDEGAQVIIGIDGPESPTTYDFGLTVPEGFAPTLTEDGGVDLVDADGFLAGHIETPWAVDANGQPVPTYFQVEGATVTQVVDHLGGDYAYPIVADPSLKMCDWGTAICVKFSKSETRRVNDAMLAGVSAAIGSLCGLIPMAGWGIPIRMTCAGVVAAYYVALKGTFKSAKAQGRCVELKFNYIGQAFLRGWKVVSC</sequence>
<dbReference type="RefSeq" id="WP_344196516.1">
    <property type="nucleotide sequence ID" value="NZ_BAAAME010000001.1"/>
</dbReference>
<evidence type="ECO:0000313" key="1">
    <source>
        <dbReference type="EMBL" id="GAA1723875.1"/>
    </source>
</evidence>
<dbReference type="EMBL" id="BAAAME010000001">
    <property type="protein sequence ID" value="GAA1723875.1"/>
    <property type="molecule type" value="Genomic_DNA"/>
</dbReference>
<reference evidence="1 2" key="1">
    <citation type="journal article" date="2019" name="Int. J. Syst. Evol. Microbiol.">
        <title>The Global Catalogue of Microorganisms (GCM) 10K type strain sequencing project: providing services to taxonomists for standard genome sequencing and annotation.</title>
        <authorList>
            <consortium name="The Broad Institute Genomics Platform"/>
            <consortium name="The Broad Institute Genome Sequencing Center for Infectious Disease"/>
            <person name="Wu L."/>
            <person name="Ma J."/>
        </authorList>
    </citation>
    <scope>NUCLEOTIDE SEQUENCE [LARGE SCALE GENOMIC DNA]</scope>
    <source>
        <strain evidence="1 2">JCM 13518</strain>
    </source>
</reference>